<accession>A0A3N1CWV8</accession>
<dbReference type="Gene3D" id="3.40.720.10">
    <property type="entry name" value="Alkaline Phosphatase, subunit A"/>
    <property type="match status" value="1"/>
</dbReference>
<dbReference type="Proteomes" id="UP000272400">
    <property type="component" value="Unassembled WGS sequence"/>
</dbReference>
<sequence length="618" mass="68098">MHLDRVSRRQVLAGVTGGLLAAGPPARAEAAARGPNILWLVSEDNNPYIGAYGDPLARTPTLDRLAAEGIRYENSFSSAPVCAPSRFAILTGLPPETCGPAEHMRAEGNIPGFLRGFPEYLRESGYFCTNNNKTDYNAPFDPAKVWDASGLLAHWRNRPKDAPFFSVFNYMTTHESALFLGGAGRTRPEDVRVPAYLPDTPAIRADRARYYDLMAQLDGQVADRLDELAKDGLAEDTVVFYYSDNGGALPRSKRHCYDSGLRTALIVRFPEKWAHLAPAAPGSVVTAPVTSLDFAPTVLALAGLPAPDHMRGSSLTGGPRPSYAFGVRNRMDERYDMVRTVRDERYRYIRNYSPHRPYGQHQAFAWQQKGYQDWEQAHLDGVLDPVQNRYWRPKPAEELYDLRVDPDEVDDLANEPGHRAVLHRLSAALDRRLLDVNDNGFIPEGSPLEGYEQSRATGAYPLRRVLDLAGAAIRREPGNLPRLVQDLADANEVVRYWAASGLLMLGDAASPAADALALCLSDDPSPQVRIVAAEALARLGRTGDAVPHLADTLDEHPDTKVRLQALNALTYIGDAAEPALPSITRATLSTDEHLRNAARHLWLVLHGLYRPTAQPMPI</sequence>
<keyword evidence="7" id="KW-1185">Reference proteome</keyword>
<evidence type="ECO:0000313" key="6">
    <source>
        <dbReference type="EMBL" id="ROO85777.1"/>
    </source>
</evidence>
<reference evidence="6 7" key="1">
    <citation type="submission" date="2018-11" db="EMBL/GenBank/DDBJ databases">
        <title>Sequencing the genomes of 1000 actinobacteria strains.</title>
        <authorList>
            <person name="Klenk H.-P."/>
        </authorList>
    </citation>
    <scope>NUCLEOTIDE SEQUENCE [LARGE SCALE GENOMIC DNA]</scope>
    <source>
        <strain evidence="6 7">DSM 44254</strain>
    </source>
</reference>
<keyword evidence="3" id="KW-0378">Hydrolase</keyword>
<dbReference type="Gene3D" id="1.25.10.10">
    <property type="entry name" value="Leucine-rich Repeat Variant"/>
    <property type="match status" value="1"/>
</dbReference>
<dbReference type="CDD" id="cd16027">
    <property type="entry name" value="SGSH"/>
    <property type="match status" value="1"/>
</dbReference>
<dbReference type="RefSeq" id="WP_123665241.1">
    <property type="nucleotide sequence ID" value="NZ_RJKE01000001.1"/>
</dbReference>
<dbReference type="InterPro" id="IPR000917">
    <property type="entry name" value="Sulfatase_N"/>
</dbReference>
<evidence type="ECO:0000313" key="7">
    <source>
        <dbReference type="Proteomes" id="UP000272400"/>
    </source>
</evidence>
<dbReference type="InterPro" id="IPR050738">
    <property type="entry name" value="Sulfatase"/>
</dbReference>
<dbReference type="SUPFAM" id="SSF53649">
    <property type="entry name" value="Alkaline phosphatase-like"/>
    <property type="match status" value="1"/>
</dbReference>
<dbReference type="Pfam" id="PF13646">
    <property type="entry name" value="HEAT_2"/>
    <property type="match status" value="1"/>
</dbReference>
<comment type="caution">
    <text evidence="6">The sequence shown here is derived from an EMBL/GenBank/DDBJ whole genome shotgun (WGS) entry which is preliminary data.</text>
</comment>
<evidence type="ECO:0000256" key="4">
    <source>
        <dbReference type="ARBA" id="ARBA00022837"/>
    </source>
</evidence>
<dbReference type="EMBL" id="RJKE01000001">
    <property type="protein sequence ID" value="ROO85777.1"/>
    <property type="molecule type" value="Genomic_DNA"/>
</dbReference>
<dbReference type="Pfam" id="PF00884">
    <property type="entry name" value="Sulfatase"/>
    <property type="match status" value="2"/>
</dbReference>
<protein>
    <submittedName>
        <fullName evidence="6">Arylsulfatase A-like enzyme</fullName>
    </submittedName>
</protein>
<dbReference type="InterPro" id="IPR006311">
    <property type="entry name" value="TAT_signal"/>
</dbReference>
<keyword evidence="4" id="KW-0106">Calcium</keyword>
<dbReference type="InterPro" id="IPR024607">
    <property type="entry name" value="Sulfatase_CS"/>
</dbReference>
<dbReference type="InterPro" id="IPR011989">
    <property type="entry name" value="ARM-like"/>
</dbReference>
<dbReference type="PANTHER" id="PTHR42693">
    <property type="entry name" value="ARYLSULFATASE FAMILY MEMBER"/>
    <property type="match status" value="1"/>
</dbReference>
<dbReference type="OrthoDB" id="9777306at2"/>
<dbReference type="PROSITE" id="PS00523">
    <property type="entry name" value="SULFATASE_1"/>
    <property type="match status" value="1"/>
</dbReference>
<gene>
    <name evidence="6" type="ORF">EDD29_3326</name>
</gene>
<keyword evidence="2" id="KW-0479">Metal-binding</keyword>
<evidence type="ECO:0000259" key="5">
    <source>
        <dbReference type="Pfam" id="PF00884"/>
    </source>
</evidence>
<dbReference type="GO" id="GO:0004065">
    <property type="term" value="F:arylsulfatase activity"/>
    <property type="evidence" value="ECO:0007669"/>
    <property type="project" value="TreeGrafter"/>
</dbReference>
<dbReference type="InterPro" id="IPR017850">
    <property type="entry name" value="Alkaline_phosphatase_core_sf"/>
</dbReference>
<dbReference type="AlphaFoldDB" id="A0A3N1CWV8"/>
<evidence type="ECO:0000256" key="3">
    <source>
        <dbReference type="ARBA" id="ARBA00022801"/>
    </source>
</evidence>
<dbReference type="SUPFAM" id="SSF48371">
    <property type="entry name" value="ARM repeat"/>
    <property type="match status" value="1"/>
</dbReference>
<evidence type="ECO:0000256" key="2">
    <source>
        <dbReference type="ARBA" id="ARBA00022723"/>
    </source>
</evidence>
<feature type="domain" description="Sulfatase N-terminal" evidence="5">
    <location>
        <begin position="139"/>
        <end position="303"/>
    </location>
</feature>
<evidence type="ECO:0000256" key="1">
    <source>
        <dbReference type="ARBA" id="ARBA00008779"/>
    </source>
</evidence>
<feature type="domain" description="Sulfatase N-terminal" evidence="5">
    <location>
        <begin position="35"/>
        <end position="127"/>
    </location>
</feature>
<dbReference type="PANTHER" id="PTHR42693:SF53">
    <property type="entry name" value="ENDO-4-O-SULFATASE"/>
    <property type="match status" value="1"/>
</dbReference>
<comment type="similarity">
    <text evidence="1">Belongs to the sulfatase family.</text>
</comment>
<name>A0A3N1CWV8_9ACTN</name>
<proteinExistence type="inferred from homology"/>
<dbReference type="InterPro" id="IPR016024">
    <property type="entry name" value="ARM-type_fold"/>
</dbReference>
<dbReference type="PROSITE" id="PS51318">
    <property type="entry name" value="TAT"/>
    <property type="match status" value="1"/>
</dbReference>
<dbReference type="GO" id="GO:0046872">
    <property type="term" value="F:metal ion binding"/>
    <property type="evidence" value="ECO:0007669"/>
    <property type="project" value="UniProtKB-KW"/>
</dbReference>
<organism evidence="6 7">
    <name type="scientific">Actinocorallia herbida</name>
    <dbReference type="NCBI Taxonomy" id="58109"/>
    <lineage>
        <taxon>Bacteria</taxon>
        <taxon>Bacillati</taxon>
        <taxon>Actinomycetota</taxon>
        <taxon>Actinomycetes</taxon>
        <taxon>Streptosporangiales</taxon>
        <taxon>Thermomonosporaceae</taxon>
        <taxon>Actinocorallia</taxon>
    </lineage>
</organism>